<dbReference type="SUPFAM" id="SSF56059">
    <property type="entry name" value="Glutathione synthetase ATP-binding domain-like"/>
    <property type="match status" value="1"/>
</dbReference>
<keyword evidence="1" id="KW-0547">Nucleotide-binding</keyword>
<feature type="domain" description="ATP-grasp" evidence="2">
    <location>
        <begin position="439"/>
        <end position="691"/>
    </location>
</feature>
<dbReference type="GO" id="GO:0003824">
    <property type="term" value="F:catalytic activity"/>
    <property type="evidence" value="ECO:0007669"/>
    <property type="project" value="InterPro"/>
</dbReference>
<dbReference type="RefSeq" id="WP_253361761.1">
    <property type="nucleotide sequence ID" value="NZ_JAIULA010000022.1"/>
</dbReference>
<dbReference type="InterPro" id="IPR011761">
    <property type="entry name" value="ATP-grasp"/>
</dbReference>
<proteinExistence type="predicted"/>
<dbReference type="Gene3D" id="3.30.590.20">
    <property type="match status" value="1"/>
</dbReference>
<comment type="caution">
    <text evidence="3">The sequence shown here is derived from an EMBL/GenBank/DDBJ whole genome shotgun (WGS) entry which is preliminary data.</text>
</comment>
<accession>A0A9X2FLW0</accession>
<dbReference type="EMBL" id="JAIULA010000022">
    <property type="protein sequence ID" value="MCP0887665.1"/>
    <property type="molecule type" value="Genomic_DNA"/>
</dbReference>
<organism evidence="3 4">
    <name type="scientific">Ligilactobacillus ubinensis</name>
    <dbReference type="NCBI Taxonomy" id="2876789"/>
    <lineage>
        <taxon>Bacteria</taxon>
        <taxon>Bacillati</taxon>
        <taxon>Bacillota</taxon>
        <taxon>Bacilli</taxon>
        <taxon>Lactobacillales</taxon>
        <taxon>Lactobacillaceae</taxon>
        <taxon>Ligilactobacillus</taxon>
    </lineage>
</organism>
<evidence type="ECO:0000259" key="2">
    <source>
        <dbReference type="PROSITE" id="PS50975"/>
    </source>
</evidence>
<keyword evidence="1" id="KW-0067">ATP-binding</keyword>
<dbReference type="AlphaFoldDB" id="A0A9X2FLW0"/>
<sequence>MEFDEIGRQIENSYLTDSLQHFAWQIEQCVEICNSNGQQVIEPLSIFKNDCKYLKQNKNNLIMCTREVQDLIGVKEELKLQENIFIKRLDSNKLLWPFSMGLFKNSQETLGAKIRVMLPELLFKEMYEITFKKAGIDYVDFRNQVYLKIAQQLIANRYVFTYFFGATPFNWLNGQKENSSSPQRSVANYLNPVQLKEVKALMYTNLDAYLDSQSPNSTLDNIVIKTQNFSRKERKQAIECLEIRGCDFNPNSELRIDNVMLTFINVVVGYFLMTPGIQNVDLQNVLNERRELNQKIATENPFAKTEQYTNLRKFLEEINNFAKKYSYPNWQEVYNALNKRLNSPEETPAAKVLRNQGNAATLTDAMLQKRNFNLIKLGHLDYNSQSILEAAILRGIDFQVIIEEKGIVKIGDVLLAHGLQTPHNSALMQEIWSDKQSAKQLIASIGYRTAKGWCVRSLQELDGLYSQLEKRAVVVKSATATYSTQTQVFRLPPTESELKRAVANVLKDTKRVLIEQVVSGAVYRALIVKGKVISLIERIPVNIVGDGRNSVQKLIENYNNRVSLTRKIRLQKTEINLLKKRGIGLERIIPRGTQVLLRYDATEKTGCQTVESINEVDESYLEELAKMAVGLKMGEGAIDIIIPNLYQPYTAEHSDRLVFLNAHSNADFELHENVLMQPKQDIGSMVLQTLIE</sequence>
<evidence type="ECO:0000256" key="1">
    <source>
        <dbReference type="PROSITE-ProRule" id="PRU00409"/>
    </source>
</evidence>
<protein>
    <recommendedName>
        <fullName evidence="2">ATP-grasp domain-containing protein</fullName>
    </recommendedName>
</protein>
<keyword evidence="4" id="KW-1185">Reference proteome</keyword>
<dbReference type="Proteomes" id="UP001139006">
    <property type="component" value="Unassembled WGS sequence"/>
</dbReference>
<dbReference type="InterPro" id="IPR014746">
    <property type="entry name" value="Gln_synth/guanido_kin_cat_dom"/>
</dbReference>
<dbReference type="SUPFAM" id="SSF55931">
    <property type="entry name" value="Glutamine synthetase/guanido kinase"/>
    <property type="match status" value="1"/>
</dbReference>
<gene>
    <name evidence="3" type="ORF">LB941_10010</name>
</gene>
<evidence type="ECO:0000313" key="4">
    <source>
        <dbReference type="Proteomes" id="UP001139006"/>
    </source>
</evidence>
<dbReference type="PROSITE" id="PS50975">
    <property type="entry name" value="ATP_GRASP"/>
    <property type="match status" value="1"/>
</dbReference>
<name>A0A9X2FLW0_9LACO</name>
<dbReference type="GO" id="GO:0005524">
    <property type="term" value="F:ATP binding"/>
    <property type="evidence" value="ECO:0007669"/>
    <property type="project" value="UniProtKB-UniRule"/>
</dbReference>
<dbReference type="Gene3D" id="3.30.470.20">
    <property type="entry name" value="ATP-grasp fold, B domain"/>
    <property type="match status" value="1"/>
</dbReference>
<reference evidence="3 4" key="1">
    <citation type="journal article" date="2023" name="Int. J. Syst. Evol. Microbiol.">
        <title>Ligilactobacillus ubinensis sp. nov., a novel species isolated from the wild ferment of a durian fruit (Durio zibethinus).</title>
        <authorList>
            <person name="Heng Y.C."/>
            <person name="Menon N."/>
            <person name="Chen B."/>
            <person name="Loo B.Z.L."/>
            <person name="Wong G.W.J."/>
            <person name="Lim A.C.H."/>
            <person name="Silvaraju S."/>
            <person name="Kittelmann S."/>
        </authorList>
    </citation>
    <scope>NUCLEOTIDE SEQUENCE [LARGE SCALE GENOMIC DNA]</scope>
    <source>
        <strain evidence="3 4">WILCCON 0076</strain>
    </source>
</reference>
<evidence type="ECO:0000313" key="3">
    <source>
        <dbReference type="EMBL" id="MCP0887665.1"/>
    </source>
</evidence>
<dbReference type="GO" id="GO:0046872">
    <property type="term" value="F:metal ion binding"/>
    <property type="evidence" value="ECO:0007669"/>
    <property type="project" value="InterPro"/>
</dbReference>